<evidence type="ECO:0000256" key="1">
    <source>
        <dbReference type="ARBA" id="ARBA00003913"/>
    </source>
</evidence>
<feature type="region of interest" description="Disordered" evidence="8">
    <location>
        <begin position="106"/>
        <end position="125"/>
    </location>
</feature>
<keyword evidence="5 7" id="KW-0168">Coated pit</keyword>
<dbReference type="Proteomes" id="UP000189703">
    <property type="component" value="Unplaced"/>
</dbReference>
<dbReference type="FunCoup" id="A0A1U8ABT7">
    <property type="interactions" value="3866"/>
</dbReference>
<organism evidence="9 10">
    <name type="scientific">Nelumbo nucifera</name>
    <name type="common">Sacred lotus</name>
    <dbReference type="NCBI Taxonomy" id="4432"/>
    <lineage>
        <taxon>Eukaryota</taxon>
        <taxon>Viridiplantae</taxon>
        <taxon>Streptophyta</taxon>
        <taxon>Embryophyta</taxon>
        <taxon>Tracheophyta</taxon>
        <taxon>Spermatophyta</taxon>
        <taxon>Magnoliopsida</taxon>
        <taxon>Proteales</taxon>
        <taxon>Nelumbonaceae</taxon>
        <taxon>Nelumbo</taxon>
    </lineage>
</organism>
<dbReference type="GO" id="GO:0072583">
    <property type="term" value="P:clathrin-dependent endocytosis"/>
    <property type="evidence" value="ECO:0000318"/>
    <property type="project" value="GO_Central"/>
</dbReference>
<sequence>MSTFSDSFSHDGEDSRPVSSTRPFDDDGYIGYDPRLPSQRFDAFANFADNESVKESVGDSSPIFNTTSYGAGDDGFTSQPIPETPSPIYGTGGGFSAFSPESNVKAFDEGFAPTDGPILPPPAEMQPEEGFALREWRRQNAIRLEEKEKREKEFLNQIIDEADEYKIEFYRRRKINVETKKPTNREKEKLFLANRAKFHGEADKDYWKAIAGLIPREVPAIEKKGRKEQEKKPSIIVIQGPKPGKPTDLARMRQILVKLKHNTPPHMKTSPPPAPAPAKDAKTGNSNTGTAPPPKAAAVTTAPQAVAVA</sequence>
<feature type="compositionally biased region" description="Polar residues" evidence="8">
    <location>
        <begin position="58"/>
        <end position="69"/>
    </location>
</feature>
<evidence type="ECO:0000256" key="7">
    <source>
        <dbReference type="RuleBase" id="RU363137"/>
    </source>
</evidence>
<dbReference type="STRING" id="4432.A0A1U8ABT7"/>
<dbReference type="GO" id="GO:0032050">
    <property type="term" value="F:clathrin heavy chain binding"/>
    <property type="evidence" value="ECO:0000318"/>
    <property type="project" value="GO_Central"/>
</dbReference>
<dbReference type="PANTHER" id="PTHR10639:SF24">
    <property type="entry name" value="CLATHRIN LIGHT CHAIN 3"/>
    <property type="match status" value="1"/>
</dbReference>
<feature type="region of interest" description="Disordered" evidence="8">
    <location>
        <begin position="51"/>
        <end position="95"/>
    </location>
</feature>
<feature type="region of interest" description="Disordered" evidence="8">
    <location>
        <begin position="1"/>
        <end position="35"/>
    </location>
</feature>
<gene>
    <name evidence="10" type="primary">LOC104601245</name>
</gene>
<feature type="region of interest" description="Disordered" evidence="8">
    <location>
        <begin position="261"/>
        <end position="309"/>
    </location>
</feature>
<dbReference type="RefSeq" id="XP_010262823.1">
    <property type="nucleotide sequence ID" value="XM_010264521.2"/>
</dbReference>
<dbReference type="eggNOG" id="ENOG502QVX7">
    <property type="taxonomic scope" value="Eukaryota"/>
</dbReference>
<evidence type="ECO:0000256" key="3">
    <source>
        <dbReference type="ARBA" id="ARBA00005263"/>
    </source>
</evidence>
<dbReference type="Pfam" id="PF01086">
    <property type="entry name" value="Clathrin_lg_ch"/>
    <property type="match status" value="1"/>
</dbReference>
<dbReference type="GO" id="GO:0030125">
    <property type="term" value="C:clathrin vesicle coat"/>
    <property type="evidence" value="ECO:0000318"/>
    <property type="project" value="GO_Central"/>
</dbReference>
<comment type="function">
    <text evidence="1 7">Clathrin is the major protein of the polyhedral coat of coated pits and vesicles.</text>
</comment>
<dbReference type="GeneID" id="104601245"/>
<dbReference type="OrthoDB" id="782264at2759"/>
<comment type="similarity">
    <text evidence="3 7">Belongs to the clathrin light chain family.</text>
</comment>
<comment type="subcellular location">
    <subcellularLocation>
        <location evidence="2 7">Cytoplasmic vesicle membrane</location>
        <topology evidence="2 7">Peripheral membrane protein</topology>
        <orientation evidence="2 7">Cytoplasmic side</orientation>
    </subcellularLocation>
    <subcellularLocation>
        <location evidence="7">Membrane</location>
        <location evidence="7">Coated pit</location>
        <topology evidence="7">Peripheral membrane protein</topology>
        <orientation evidence="7">Cytoplasmic side</orientation>
    </subcellularLocation>
    <text evidence="7">Cytoplasmic face of coated pits and vesicles.</text>
</comment>
<feature type="compositionally biased region" description="Low complexity" evidence="8">
    <location>
        <begin position="296"/>
        <end position="309"/>
    </location>
</feature>
<evidence type="ECO:0000256" key="8">
    <source>
        <dbReference type="SAM" id="MobiDB-lite"/>
    </source>
</evidence>
<keyword evidence="6 7" id="KW-0968">Cytoplasmic vesicle</keyword>
<dbReference type="GO" id="GO:0005886">
    <property type="term" value="C:plasma membrane"/>
    <property type="evidence" value="ECO:0000318"/>
    <property type="project" value="GO_Central"/>
</dbReference>
<accession>A0A1U8ABT7</accession>
<dbReference type="AlphaFoldDB" id="A0A1U8ABT7"/>
<evidence type="ECO:0000256" key="2">
    <source>
        <dbReference type="ARBA" id="ARBA00004180"/>
    </source>
</evidence>
<dbReference type="InParanoid" id="A0A1U8ABT7"/>
<dbReference type="KEGG" id="nnu:104601245"/>
<evidence type="ECO:0000313" key="10">
    <source>
        <dbReference type="RefSeq" id="XP_010262823.1"/>
    </source>
</evidence>
<dbReference type="GO" id="GO:0006886">
    <property type="term" value="P:intracellular protein transport"/>
    <property type="evidence" value="ECO:0007669"/>
    <property type="project" value="InterPro"/>
</dbReference>
<evidence type="ECO:0000256" key="5">
    <source>
        <dbReference type="ARBA" id="ARBA00023176"/>
    </source>
</evidence>
<evidence type="ECO:0000313" key="9">
    <source>
        <dbReference type="Proteomes" id="UP000189703"/>
    </source>
</evidence>
<dbReference type="GO" id="GO:0030132">
    <property type="term" value="C:clathrin coat of coated pit"/>
    <property type="evidence" value="ECO:0007669"/>
    <property type="project" value="InterPro"/>
</dbReference>
<keyword evidence="4 7" id="KW-0472">Membrane</keyword>
<evidence type="ECO:0000256" key="6">
    <source>
        <dbReference type="ARBA" id="ARBA00023329"/>
    </source>
</evidence>
<dbReference type="PANTHER" id="PTHR10639">
    <property type="entry name" value="CLATHRIN LIGHT CHAIN"/>
    <property type="match status" value="1"/>
</dbReference>
<dbReference type="OMA" id="MEPDEGF"/>
<dbReference type="GO" id="GO:0030130">
    <property type="term" value="C:clathrin coat of trans-Golgi network vesicle"/>
    <property type="evidence" value="ECO:0007669"/>
    <property type="project" value="InterPro"/>
</dbReference>
<dbReference type="GO" id="GO:0005198">
    <property type="term" value="F:structural molecule activity"/>
    <property type="evidence" value="ECO:0007669"/>
    <property type="project" value="InterPro"/>
</dbReference>
<keyword evidence="9" id="KW-1185">Reference proteome</keyword>
<protein>
    <recommendedName>
        <fullName evidence="7">Clathrin light chain</fullName>
    </recommendedName>
</protein>
<feature type="compositionally biased region" description="Basic and acidic residues" evidence="8">
    <location>
        <begin position="222"/>
        <end position="233"/>
    </location>
</feature>
<dbReference type="InterPro" id="IPR000996">
    <property type="entry name" value="Clathrin_L-chain"/>
</dbReference>
<evidence type="ECO:0000256" key="4">
    <source>
        <dbReference type="ARBA" id="ARBA00023136"/>
    </source>
</evidence>
<name>A0A1U8ABT7_NELNU</name>
<feature type="region of interest" description="Disordered" evidence="8">
    <location>
        <begin position="222"/>
        <end position="248"/>
    </location>
</feature>
<proteinExistence type="inferred from homology"/>
<reference evidence="10" key="1">
    <citation type="submission" date="2025-08" db="UniProtKB">
        <authorList>
            <consortium name="RefSeq"/>
        </authorList>
    </citation>
    <scope>IDENTIFICATION</scope>
</reference>